<organism evidence="2 3">
    <name type="scientific">Dibothriocephalus latus</name>
    <name type="common">Fish tapeworm</name>
    <name type="synonym">Diphyllobothrium latum</name>
    <dbReference type="NCBI Taxonomy" id="60516"/>
    <lineage>
        <taxon>Eukaryota</taxon>
        <taxon>Metazoa</taxon>
        <taxon>Spiralia</taxon>
        <taxon>Lophotrochozoa</taxon>
        <taxon>Platyhelminthes</taxon>
        <taxon>Cestoda</taxon>
        <taxon>Eucestoda</taxon>
        <taxon>Diphyllobothriidea</taxon>
        <taxon>Diphyllobothriidae</taxon>
        <taxon>Dibothriocephalus</taxon>
    </lineage>
</organism>
<dbReference type="AlphaFoldDB" id="A0A3P7QVG4"/>
<evidence type="ECO:0000256" key="1">
    <source>
        <dbReference type="SAM" id="Phobius"/>
    </source>
</evidence>
<dbReference type="OrthoDB" id="206700at2759"/>
<evidence type="ECO:0000313" key="2">
    <source>
        <dbReference type="EMBL" id="VDN35872.1"/>
    </source>
</evidence>
<name>A0A3P7QVG4_DIBLA</name>
<dbReference type="EMBL" id="UYRU01087875">
    <property type="protein sequence ID" value="VDN35872.1"/>
    <property type="molecule type" value="Genomic_DNA"/>
</dbReference>
<keyword evidence="3" id="KW-1185">Reference proteome</keyword>
<evidence type="ECO:0000313" key="3">
    <source>
        <dbReference type="Proteomes" id="UP000281553"/>
    </source>
</evidence>
<feature type="transmembrane region" description="Helical" evidence="1">
    <location>
        <begin position="12"/>
        <end position="33"/>
    </location>
</feature>
<keyword evidence="1" id="KW-1133">Transmembrane helix</keyword>
<keyword evidence="1" id="KW-0472">Membrane</keyword>
<proteinExistence type="predicted"/>
<keyword evidence="1" id="KW-0812">Transmembrane</keyword>
<dbReference type="Proteomes" id="UP000281553">
    <property type="component" value="Unassembled WGS sequence"/>
</dbReference>
<protein>
    <submittedName>
        <fullName evidence="2">Uncharacterized protein</fullName>
    </submittedName>
</protein>
<sequence length="54" mass="6404">MEPLYNMKVIYVAITLIATCVLLIIIISVLQYLEMRADRQEQLQESQRFHFDAM</sequence>
<reference evidence="2 3" key="1">
    <citation type="submission" date="2018-11" db="EMBL/GenBank/DDBJ databases">
        <authorList>
            <consortium name="Pathogen Informatics"/>
        </authorList>
    </citation>
    <scope>NUCLEOTIDE SEQUENCE [LARGE SCALE GENOMIC DNA]</scope>
</reference>
<gene>
    <name evidence="2" type="ORF">DILT_LOCUS16888</name>
</gene>
<accession>A0A3P7QVG4</accession>